<dbReference type="PANTHER" id="PTHR21615:SF2">
    <property type="entry name" value="CYCLIN N-TERMINAL DOMAIN-CONTAINING PROTEIN 1"/>
    <property type="match status" value="1"/>
</dbReference>
<dbReference type="Pfam" id="PF00134">
    <property type="entry name" value="Cyclin_N"/>
    <property type="match status" value="1"/>
</dbReference>
<protein>
    <recommendedName>
        <fullName evidence="1">Cyclin N-terminal domain-containing protein</fullName>
    </recommendedName>
</protein>
<dbReference type="AlphaFoldDB" id="A0AAV2NJ97"/>
<accession>A0AAV2NJ97</accession>
<evidence type="ECO:0000313" key="3">
    <source>
        <dbReference type="Proteomes" id="UP001497644"/>
    </source>
</evidence>
<keyword evidence="3" id="KW-1185">Reference proteome</keyword>
<dbReference type="InterPro" id="IPR006671">
    <property type="entry name" value="Cyclin_N"/>
</dbReference>
<organism evidence="2 3">
    <name type="scientific">Lasius platythorax</name>
    <dbReference type="NCBI Taxonomy" id="488582"/>
    <lineage>
        <taxon>Eukaryota</taxon>
        <taxon>Metazoa</taxon>
        <taxon>Ecdysozoa</taxon>
        <taxon>Arthropoda</taxon>
        <taxon>Hexapoda</taxon>
        <taxon>Insecta</taxon>
        <taxon>Pterygota</taxon>
        <taxon>Neoptera</taxon>
        <taxon>Endopterygota</taxon>
        <taxon>Hymenoptera</taxon>
        <taxon>Apocrita</taxon>
        <taxon>Aculeata</taxon>
        <taxon>Formicoidea</taxon>
        <taxon>Formicidae</taxon>
        <taxon>Formicinae</taxon>
        <taxon>Lasius</taxon>
        <taxon>Lasius</taxon>
    </lineage>
</organism>
<dbReference type="SUPFAM" id="SSF47954">
    <property type="entry name" value="Cyclin-like"/>
    <property type="match status" value="1"/>
</dbReference>
<dbReference type="GO" id="GO:0007131">
    <property type="term" value="P:reciprocal meiotic recombination"/>
    <property type="evidence" value="ECO:0007669"/>
    <property type="project" value="TreeGrafter"/>
</dbReference>
<dbReference type="Gene3D" id="1.10.472.10">
    <property type="entry name" value="Cyclin-like"/>
    <property type="match status" value="1"/>
</dbReference>
<reference evidence="2" key="1">
    <citation type="submission" date="2024-04" db="EMBL/GenBank/DDBJ databases">
        <authorList>
            <consortium name="Molecular Ecology Group"/>
        </authorList>
    </citation>
    <scope>NUCLEOTIDE SEQUENCE</scope>
</reference>
<dbReference type="EMBL" id="OZ034838">
    <property type="protein sequence ID" value="CAL1679186.1"/>
    <property type="molecule type" value="Genomic_DNA"/>
</dbReference>
<feature type="domain" description="Cyclin N-terminal" evidence="1">
    <location>
        <begin position="55"/>
        <end position="166"/>
    </location>
</feature>
<name>A0AAV2NJ97_9HYME</name>
<evidence type="ECO:0000259" key="1">
    <source>
        <dbReference type="Pfam" id="PF00134"/>
    </source>
</evidence>
<dbReference type="GO" id="GO:0035861">
    <property type="term" value="C:site of double-strand break"/>
    <property type="evidence" value="ECO:0007669"/>
    <property type="project" value="TreeGrafter"/>
</dbReference>
<dbReference type="InterPro" id="IPR036915">
    <property type="entry name" value="Cyclin-like_sf"/>
</dbReference>
<evidence type="ECO:0000313" key="2">
    <source>
        <dbReference type="EMBL" id="CAL1679186.1"/>
    </source>
</evidence>
<gene>
    <name evidence="2" type="ORF">LPLAT_LOCUS4911</name>
</gene>
<dbReference type="PANTHER" id="PTHR21615">
    <property type="entry name" value="CYCLIN N-TERMINAL DOMAIN-CONTAINING PROTEIN 1"/>
    <property type="match status" value="1"/>
</dbReference>
<sequence length="297" mass="34436">MNLDTAYIEPFIYDWVEHLQETMKERKQEIISEKLDLIMPYGALTTHTMKAAMCIANYLEVEPNVKYMAIELFDKFMNKSFWEAYNGRNNQSDEWFEVHSKRTCTHTKLYLVSCFQLACKMNSHPNSLGITQILQLLRVIDQNYECTRDTVSSMEIEIFKKVGFKMPLYTPVYCIEVLLAATGLGETPRTFDISMQLLDLAYMEHEKLYHHFQLYFVRKNSQMSEEEKELELRILKSNSLFLSAAIVLCATLYFISSDTSIITEKIIAAHLAELANAAANEITVMANTLFQIVQYSK</sequence>
<dbReference type="Proteomes" id="UP001497644">
    <property type="component" value="Chromosome 15"/>
</dbReference>
<proteinExistence type="predicted"/>